<dbReference type="OMA" id="FKEDANY"/>
<sequence length="285" mass="32929">MLRAEAPVKRLQLPKYHATGSKTNSPRCVKKTSDNELPPITFLATKPRRKIEGEYFTFTFSDTKRLSCILSLEENITNSLESVITHPDKNKSMEEIAETQIVERSVSETALESDEEQHIVKSYTKNKLRIQSMDKSRYFRTLKVQQKACVDPNILKRKELLKGLKQVQTLAVRENTVKYSNNQKFQAFVKEIHDYCNINRFFTYEVKDTEIKLSSFGCVPQTFVVVFKEDANYSNWGFPKPLYVDGTEVCDNVLFETMKKQPSVETLLKELFRIACGVITGYMTM</sequence>
<keyword evidence="2" id="KW-1185">Reference proteome</keyword>
<dbReference type="RefSeq" id="XP_004258990.1">
    <property type="nucleotide sequence ID" value="XM_004258942.1"/>
</dbReference>
<dbReference type="VEuPathDB" id="AmoebaDB:EIN_117930"/>
<protein>
    <submittedName>
        <fullName evidence="1">Uncharacterized protein</fullName>
    </submittedName>
</protein>
<dbReference type="AlphaFoldDB" id="L7FNG9"/>
<proteinExistence type="predicted"/>
<gene>
    <name evidence="1" type="ORF">EIN_117930</name>
</gene>
<dbReference type="Proteomes" id="UP000014680">
    <property type="component" value="Unassembled WGS sequence"/>
</dbReference>
<accession>L7FNG9</accession>
<dbReference type="GeneID" id="14891191"/>
<dbReference type="KEGG" id="eiv:EIN_117930"/>
<evidence type="ECO:0000313" key="2">
    <source>
        <dbReference type="Proteomes" id="UP000014680"/>
    </source>
</evidence>
<reference evidence="1 2" key="1">
    <citation type="submission" date="2012-10" db="EMBL/GenBank/DDBJ databases">
        <authorList>
            <person name="Zafar N."/>
            <person name="Inman J."/>
            <person name="Hall N."/>
            <person name="Lorenzi H."/>
            <person name="Caler E."/>
        </authorList>
    </citation>
    <scope>NUCLEOTIDE SEQUENCE [LARGE SCALE GENOMIC DNA]</scope>
    <source>
        <strain evidence="1 2">IP1</strain>
    </source>
</reference>
<dbReference type="EMBL" id="KB206391">
    <property type="protein sequence ID" value="ELP92219.1"/>
    <property type="molecule type" value="Genomic_DNA"/>
</dbReference>
<name>L7FNG9_ENTIV</name>
<organism evidence="1 2">
    <name type="scientific">Entamoeba invadens IP1</name>
    <dbReference type="NCBI Taxonomy" id="370355"/>
    <lineage>
        <taxon>Eukaryota</taxon>
        <taxon>Amoebozoa</taxon>
        <taxon>Evosea</taxon>
        <taxon>Archamoebae</taxon>
        <taxon>Mastigamoebida</taxon>
        <taxon>Entamoebidae</taxon>
        <taxon>Entamoeba</taxon>
    </lineage>
</organism>
<dbReference type="OrthoDB" id="27918at2759"/>
<evidence type="ECO:0000313" key="1">
    <source>
        <dbReference type="EMBL" id="ELP92219.1"/>
    </source>
</evidence>